<dbReference type="RefSeq" id="WP_378592765.1">
    <property type="nucleotide sequence ID" value="NZ_JBHSKD010000027.1"/>
</dbReference>
<dbReference type="PANTHER" id="PTHR48097:SF9">
    <property type="entry name" value="L-THREONINE ALDOLASE"/>
    <property type="match status" value="1"/>
</dbReference>
<dbReference type="InterPro" id="IPR015421">
    <property type="entry name" value="PyrdxlP-dep_Trfase_major"/>
</dbReference>
<keyword evidence="3" id="KW-0663">Pyridoxal phosphate</keyword>
<evidence type="ECO:0000259" key="4">
    <source>
        <dbReference type="Pfam" id="PF01212"/>
    </source>
</evidence>
<reference evidence="6" key="1">
    <citation type="journal article" date="2019" name="Int. J. Syst. Evol. Microbiol.">
        <title>The Global Catalogue of Microorganisms (GCM) 10K type strain sequencing project: providing services to taxonomists for standard genome sequencing and annotation.</title>
        <authorList>
            <consortium name="The Broad Institute Genomics Platform"/>
            <consortium name="The Broad Institute Genome Sequencing Center for Infectious Disease"/>
            <person name="Wu L."/>
            <person name="Ma J."/>
        </authorList>
    </citation>
    <scope>NUCLEOTIDE SEQUENCE [LARGE SCALE GENOMIC DNA]</scope>
    <source>
        <strain evidence="6">DFY41</strain>
    </source>
</reference>
<evidence type="ECO:0000256" key="1">
    <source>
        <dbReference type="ARBA" id="ARBA00001933"/>
    </source>
</evidence>
<protein>
    <submittedName>
        <fullName evidence="5">Threonine aldolase family protein</fullName>
    </submittedName>
</protein>
<feature type="domain" description="Aromatic amino acid beta-eliminating lyase/threonine aldolase" evidence="4">
    <location>
        <begin position="4"/>
        <end position="272"/>
    </location>
</feature>
<dbReference type="SUPFAM" id="SSF53383">
    <property type="entry name" value="PLP-dependent transferases"/>
    <property type="match status" value="1"/>
</dbReference>
<evidence type="ECO:0000256" key="2">
    <source>
        <dbReference type="ARBA" id="ARBA00006966"/>
    </source>
</evidence>
<dbReference type="InterPro" id="IPR001597">
    <property type="entry name" value="ArAA_b-elim_lyase/Thr_aldolase"/>
</dbReference>
<organism evidence="5 6">
    <name type="scientific">Nocardioides taihuensis</name>
    <dbReference type="NCBI Taxonomy" id="1835606"/>
    <lineage>
        <taxon>Bacteria</taxon>
        <taxon>Bacillati</taxon>
        <taxon>Actinomycetota</taxon>
        <taxon>Actinomycetes</taxon>
        <taxon>Propionibacteriales</taxon>
        <taxon>Nocardioidaceae</taxon>
        <taxon>Nocardioides</taxon>
    </lineage>
</organism>
<dbReference type="Pfam" id="PF01212">
    <property type="entry name" value="Beta_elim_lyase"/>
    <property type="match status" value="1"/>
</dbReference>
<evidence type="ECO:0000256" key="3">
    <source>
        <dbReference type="ARBA" id="ARBA00022898"/>
    </source>
</evidence>
<dbReference type="Gene3D" id="3.40.640.10">
    <property type="entry name" value="Type I PLP-dependent aspartate aminotransferase-like (Major domain)"/>
    <property type="match status" value="1"/>
</dbReference>
<dbReference type="PANTHER" id="PTHR48097">
    <property type="entry name" value="L-THREONINE ALDOLASE-RELATED"/>
    <property type="match status" value="1"/>
</dbReference>
<dbReference type="Gene3D" id="3.90.1150.10">
    <property type="entry name" value="Aspartate Aminotransferase, domain 1"/>
    <property type="match status" value="1"/>
</dbReference>
<keyword evidence="6" id="KW-1185">Reference proteome</keyword>
<dbReference type="NCBIfam" id="NF041359">
    <property type="entry name" value="GntG_guanitoxin"/>
    <property type="match status" value="1"/>
</dbReference>
<dbReference type="Proteomes" id="UP001596087">
    <property type="component" value="Unassembled WGS sequence"/>
</dbReference>
<evidence type="ECO:0000313" key="6">
    <source>
        <dbReference type="Proteomes" id="UP001596087"/>
    </source>
</evidence>
<dbReference type="EMBL" id="JBHSKD010000027">
    <property type="protein sequence ID" value="MFC5178960.1"/>
    <property type="molecule type" value="Genomic_DNA"/>
</dbReference>
<gene>
    <name evidence="5" type="ORF">ACFPGP_19920</name>
</gene>
<proteinExistence type="inferred from homology"/>
<dbReference type="InterPro" id="IPR015424">
    <property type="entry name" value="PyrdxlP-dep_Trfase"/>
</dbReference>
<comment type="caution">
    <text evidence="5">The sequence shown here is derived from an EMBL/GenBank/DDBJ whole genome shotgun (WGS) entry which is preliminary data.</text>
</comment>
<dbReference type="InterPro" id="IPR015422">
    <property type="entry name" value="PyrdxlP-dep_Trfase_small"/>
</dbReference>
<name>A0ABW0BP01_9ACTN</name>
<comment type="cofactor">
    <cofactor evidence="1">
        <name>pyridoxal 5'-phosphate</name>
        <dbReference type="ChEBI" id="CHEBI:597326"/>
    </cofactor>
</comment>
<comment type="similarity">
    <text evidence="2">Belongs to the threonine aldolase family.</text>
</comment>
<dbReference type="PIRSF" id="PIRSF017617">
    <property type="entry name" value="Thr_aldolase"/>
    <property type="match status" value="1"/>
</dbReference>
<accession>A0ABW0BP01</accession>
<sequence>MAIDLRSDTVTRPTEAMRRAMARAEVGDDVYGEDPTVRALEERVAGLFGHEAALFTPTGSLANVLAVRTLVGVGQEVLCEARAHIARAELGAHGAVTGLTMRTWSAPDGRPDLAALRELFAPDMGPFFVPTAAISVENSHNFAGGTVVAVDDLRALHAWTRDVGARVHLDGARIWNAHVATGTPLADFGATADVMAVCLSKGLGAPVGSLVVGSADAVAESRVWRKRLGGGMRQSGILAAAGLHALDHHVERLAVDHDHARLLAEACAVDPATVETNIVVVPHHDPASVVAAAREEGVLVGAVGPTALRLVTHLDVDADGAARAAQVLGRLVG</sequence>
<dbReference type="InterPro" id="IPR023603">
    <property type="entry name" value="Low_specificity_L-TA-like"/>
</dbReference>
<evidence type="ECO:0000313" key="5">
    <source>
        <dbReference type="EMBL" id="MFC5178960.1"/>
    </source>
</evidence>